<dbReference type="Gene3D" id="3.40.50.2300">
    <property type="match status" value="1"/>
</dbReference>
<dbReference type="InterPro" id="IPR046947">
    <property type="entry name" value="LytR-like"/>
</dbReference>
<dbReference type="RefSeq" id="WP_072348636.1">
    <property type="nucleotide sequence ID" value="NZ_JAWVXR010000001.1"/>
</dbReference>
<keyword evidence="1" id="KW-0597">Phosphoprotein</keyword>
<evidence type="ECO:0000256" key="1">
    <source>
        <dbReference type="PROSITE-ProRule" id="PRU00169"/>
    </source>
</evidence>
<protein>
    <submittedName>
        <fullName evidence="4">DNA-binding response regulator</fullName>
    </submittedName>
</protein>
<dbReference type="Pfam" id="PF00072">
    <property type="entry name" value="Response_reg"/>
    <property type="match status" value="1"/>
</dbReference>
<dbReference type="InterPro" id="IPR007492">
    <property type="entry name" value="LytTR_DNA-bd_dom"/>
</dbReference>
<dbReference type="SUPFAM" id="SSF52172">
    <property type="entry name" value="CheY-like"/>
    <property type="match status" value="1"/>
</dbReference>
<evidence type="ECO:0000259" key="2">
    <source>
        <dbReference type="PROSITE" id="PS50110"/>
    </source>
</evidence>
<keyword evidence="4" id="KW-0238">DNA-binding</keyword>
<dbReference type="PANTHER" id="PTHR37299">
    <property type="entry name" value="TRANSCRIPTIONAL REGULATOR-RELATED"/>
    <property type="match status" value="1"/>
</dbReference>
<feature type="domain" description="Response regulatory" evidence="2">
    <location>
        <begin position="3"/>
        <end position="115"/>
    </location>
</feature>
<dbReference type="PROSITE" id="PS50930">
    <property type="entry name" value="HTH_LYTTR"/>
    <property type="match status" value="1"/>
</dbReference>
<dbReference type="GO" id="GO:0000156">
    <property type="term" value="F:phosphorelay response regulator activity"/>
    <property type="evidence" value="ECO:0007669"/>
    <property type="project" value="InterPro"/>
</dbReference>
<reference evidence="4 5" key="1">
    <citation type="submission" date="2018-07" db="EMBL/GenBank/DDBJ databases">
        <title>Oceanihabitans testaceum sp. nov., isolated from marine sediment.</title>
        <authorList>
            <person name="Li C.-M."/>
        </authorList>
    </citation>
    <scope>NUCLEOTIDE SEQUENCE [LARGE SCALE GENOMIC DNA]</scope>
    <source>
        <strain evidence="4 5">S9-10</strain>
    </source>
</reference>
<dbReference type="SMART" id="SM00850">
    <property type="entry name" value="LytTR"/>
    <property type="match status" value="1"/>
</dbReference>
<comment type="caution">
    <text evidence="4">The sequence shown here is derived from an EMBL/GenBank/DDBJ whole genome shotgun (WGS) entry which is preliminary data.</text>
</comment>
<keyword evidence="5" id="KW-1185">Reference proteome</keyword>
<dbReference type="OrthoDB" id="2168082at2"/>
<dbReference type="SMART" id="SM00448">
    <property type="entry name" value="REC"/>
    <property type="match status" value="1"/>
</dbReference>
<sequence length="255" mass="30083">MIKILIIEDEIPARKKLKRFIEEVKTPYEIIAEIDTIEAGIDFLHKHQVDLIFSDIELLDGNAFEIYQEVKITCPIIFTTAYHQFLMNAFESNGIGYLLKPFSKDRFQKAWDKFMLLNNMPTSENQSLLQLTELLKYNLYTKTYKKRFIINSQKGIYFLEAENIGFFQAQEGVVFAYDFLGNKHMLTETSLKEIEEQLNPIDFFRINRSEMVQKSHIVMIERYNKNSLAVKLKAKDNYLKTSQSNTARFRAWLEE</sequence>
<evidence type="ECO:0000259" key="3">
    <source>
        <dbReference type="PROSITE" id="PS50930"/>
    </source>
</evidence>
<dbReference type="InterPro" id="IPR011006">
    <property type="entry name" value="CheY-like_superfamily"/>
</dbReference>
<proteinExistence type="predicted"/>
<organism evidence="4 5">
    <name type="scientific">Oceanihabitans sediminis</name>
    <dbReference type="NCBI Taxonomy" id="1812012"/>
    <lineage>
        <taxon>Bacteria</taxon>
        <taxon>Pseudomonadati</taxon>
        <taxon>Bacteroidota</taxon>
        <taxon>Flavobacteriia</taxon>
        <taxon>Flavobacteriales</taxon>
        <taxon>Flavobacteriaceae</taxon>
        <taxon>Oceanihabitans</taxon>
    </lineage>
</organism>
<name>A0A368P622_9FLAO</name>
<feature type="modified residue" description="4-aspartylphosphate" evidence="1">
    <location>
        <position position="55"/>
    </location>
</feature>
<gene>
    <name evidence="4" type="ORF">DU428_00490</name>
</gene>
<dbReference type="Proteomes" id="UP000252249">
    <property type="component" value="Unassembled WGS sequence"/>
</dbReference>
<evidence type="ECO:0000313" key="4">
    <source>
        <dbReference type="EMBL" id="RCU57906.1"/>
    </source>
</evidence>
<dbReference type="Gene3D" id="2.40.50.1020">
    <property type="entry name" value="LytTr DNA-binding domain"/>
    <property type="match status" value="1"/>
</dbReference>
<dbReference type="Pfam" id="PF04397">
    <property type="entry name" value="LytTR"/>
    <property type="match status" value="1"/>
</dbReference>
<feature type="domain" description="HTH LytTR-type" evidence="3">
    <location>
        <begin position="148"/>
        <end position="255"/>
    </location>
</feature>
<dbReference type="GO" id="GO:0003677">
    <property type="term" value="F:DNA binding"/>
    <property type="evidence" value="ECO:0007669"/>
    <property type="project" value="UniProtKB-KW"/>
</dbReference>
<dbReference type="PROSITE" id="PS50110">
    <property type="entry name" value="RESPONSE_REGULATORY"/>
    <property type="match status" value="1"/>
</dbReference>
<dbReference type="InterPro" id="IPR001789">
    <property type="entry name" value="Sig_transdc_resp-reg_receiver"/>
</dbReference>
<dbReference type="PANTHER" id="PTHR37299:SF1">
    <property type="entry name" value="STAGE 0 SPORULATION PROTEIN A HOMOLOG"/>
    <property type="match status" value="1"/>
</dbReference>
<dbReference type="EMBL" id="QPIG01000001">
    <property type="protein sequence ID" value="RCU57906.1"/>
    <property type="molecule type" value="Genomic_DNA"/>
</dbReference>
<evidence type="ECO:0000313" key="5">
    <source>
        <dbReference type="Proteomes" id="UP000252249"/>
    </source>
</evidence>
<accession>A0A368P622</accession>
<dbReference type="AlphaFoldDB" id="A0A368P622"/>